<dbReference type="SUPFAM" id="SSF53067">
    <property type="entry name" value="Actin-like ATPase domain"/>
    <property type="match status" value="1"/>
</dbReference>
<protein>
    <submittedName>
        <fullName evidence="3">ROK family protein</fullName>
    </submittedName>
</protein>
<dbReference type="InterPro" id="IPR043129">
    <property type="entry name" value="ATPase_NBD"/>
</dbReference>
<dbReference type="Proteomes" id="UP001589894">
    <property type="component" value="Unassembled WGS sequence"/>
</dbReference>
<name>A0ABV6P638_9ACTN</name>
<dbReference type="RefSeq" id="WP_377343988.1">
    <property type="nucleotide sequence ID" value="NZ_JBHLUE010000034.1"/>
</dbReference>
<dbReference type="EMBL" id="JBHLUE010000034">
    <property type="protein sequence ID" value="MFC0568483.1"/>
    <property type="molecule type" value="Genomic_DNA"/>
</dbReference>
<feature type="region of interest" description="Disordered" evidence="2">
    <location>
        <begin position="208"/>
        <end position="248"/>
    </location>
</feature>
<evidence type="ECO:0000256" key="2">
    <source>
        <dbReference type="SAM" id="MobiDB-lite"/>
    </source>
</evidence>
<dbReference type="Pfam" id="PF00480">
    <property type="entry name" value="ROK"/>
    <property type="match status" value="1"/>
</dbReference>
<sequence>MTDVVLALDVGGTGIKAALVSPDGVARHTERHPTLAARGPAAVVDTIRTVAAGLADAARDRGWTPVAAGIVVPGVVNEATGVAAWSANVGFRDVPLRGLLRDHLGLPAALGHDVRAGGLAEARLGAGRGHDHVLFVAVGTGIAAAHVVRGSAAAGAHGAAGELGHLVVRPDGPPCGCGQRGCLEAVASAAAVARGYAARTGAQPAGVQLTGTQDAGTQDAGTQDAGAQDAGAQDAGAQDAGAPEAAAPVAVAGGPPITAAEVAARARSGDPAAVAVWRDTVDALADGLLAGQTLYDVSVIVVGGGLAEAGEQLLGPLRTALARRLTFHREPALVGAALGDEAGCLGAALLALDGLESS</sequence>
<evidence type="ECO:0000313" key="3">
    <source>
        <dbReference type="EMBL" id="MFC0568483.1"/>
    </source>
</evidence>
<proteinExistence type="inferred from homology"/>
<organism evidence="3 4">
    <name type="scientific">Plantactinospora siamensis</name>
    <dbReference type="NCBI Taxonomy" id="555372"/>
    <lineage>
        <taxon>Bacteria</taxon>
        <taxon>Bacillati</taxon>
        <taxon>Actinomycetota</taxon>
        <taxon>Actinomycetes</taxon>
        <taxon>Micromonosporales</taxon>
        <taxon>Micromonosporaceae</taxon>
        <taxon>Plantactinospora</taxon>
    </lineage>
</organism>
<dbReference type="InterPro" id="IPR000600">
    <property type="entry name" value="ROK"/>
</dbReference>
<dbReference type="PANTHER" id="PTHR18964:SF149">
    <property type="entry name" value="BIFUNCTIONAL UDP-N-ACETYLGLUCOSAMINE 2-EPIMERASE_N-ACETYLMANNOSAMINE KINASE"/>
    <property type="match status" value="1"/>
</dbReference>
<accession>A0ABV6P638</accession>
<keyword evidence="4" id="KW-1185">Reference proteome</keyword>
<feature type="compositionally biased region" description="Low complexity" evidence="2">
    <location>
        <begin position="211"/>
        <end position="248"/>
    </location>
</feature>
<dbReference type="PANTHER" id="PTHR18964">
    <property type="entry name" value="ROK (REPRESSOR, ORF, KINASE) FAMILY"/>
    <property type="match status" value="1"/>
</dbReference>
<dbReference type="Gene3D" id="3.30.420.40">
    <property type="match status" value="4"/>
</dbReference>
<gene>
    <name evidence="3" type="ORF">ACFFHU_30645</name>
</gene>
<comment type="caution">
    <text evidence="3">The sequence shown here is derived from an EMBL/GenBank/DDBJ whole genome shotgun (WGS) entry which is preliminary data.</text>
</comment>
<evidence type="ECO:0000256" key="1">
    <source>
        <dbReference type="ARBA" id="ARBA00006479"/>
    </source>
</evidence>
<comment type="similarity">
    <text evidence="1">Belongs to the ROK (NagC/XylR) family.</text>
</comment>
<reference evidence="3 4" key="1">
    <citation type="submission" date="2024-09" db="EMBL/GenBank/DDBJ databases">
        <authorList>
            <person name="Sun Q."/>
            <person name="Mori K."/>
        </authorList>
    </citation>
    <scope>NUCLEOTIDE SEQUENCE [LARGE SCALE GENOMIC DNA]</scope>
    <source>
        <strain evidence="3 4">TBRC 2205</strain>
    </source>
</reference>
<evidence type="ECO:0000313" key="4">
    <source>
        <dbReference type="Proteomes" id="UP001589894"/>
    </source>
</evidence>